<dbReference type="SUPFAM" id="SSF52777">
    <property type="entry name" value="CoA-dependent acyltransferases"/>
    <property type="match status" value="2"/>
</dbReference>
<reference evidence="2" key="1">
    <citation type="submission" date="2021-01" db="EMBL/GenBank/DDBJ databases">
        <title>Whole genome shotgun sequence of Rhizocola hellebori NBRC 109834.</title>
        <authorList>
            <person name="Komaki H."/>
            <person name="Tamura T."/>
        </authorList>
    </citation>
    <scope>NUCLEOTIDE SEQUENCE</scope>
    <source>
        <strain evidence="2">NBRC 109834</strain>
    </source>
</reference>
<name>A0A8J3QH60_9ACTN</name>
<dbReference type="Proteomes" id="UP000612899">
    <property type="component" value="Unassembled WGS sequence"/>
</dbReference>
<dbReference type="GO" id="GO:0008610">
    <property type="term" value="P:lipid biosynthetic process"/>
    <property type="evidence" value="ECO:0007669"/>
    <property type="project" value="UniProtKB-ARBA"/>
</dbReference>
<dbReference type="InterPro" id="IPR001242">
    <property type="entry name" value="Condensation_dom"/>
</dbReference>
<evidence type="ECO:0000313" key="3">
    <source>
        <dbReference type="Proteomes" id="UP000612899"/>
    </source>
</evidence>
<evidence type="ECO:0000313" key="2">
    <source>
        <dbReference type="EMBL" id="GIH11039.1"/>
    </source>
</evidence>
<dbReference type="InterPro" id="IPR023213">
    <property type="entry name" value="CAT-like_dom_sf"/>
</dbReference>
<dbReference type="PANTHER" id="PTHR45398:SF1">
    <property type="entry name" value="ENZYME, PUTATIVE (JCVI)-RELATED"/>
    <property type="match status" value="1"/>
</dbReference>
<dbReference type="GO" id="GO:0003824">
    <property type="term" value="F:catalytic activity"/>
    <property type="evidence" value="ECO:0007669"/>
    <property type="project" value="InterPro"/>
</dbReference>
<feature type="domain" description="Condensation" evidence="1">
    <location>
        <begin position="14"/>
        <end position="450"/>
    </location>
</feature>
<proteinExistence type="predicted"/>
<sequence>MTAPVTRRPADLAELPLSALQQRIWYLCTAYSGDASPQVFVIWRLRGPLKTQGWCDAVGAVVDRHESFRTTFVLRDGQPVQVIKPPGGGLETELIDLTGLPEPEREEQAQQIVAKRTHALLDLVGGPLVRSCLIRLGEEHHVWCFTEHHVLADGASQRILAQDMRAAYQSFVDDVPLDLPELKVQYGDFALWQQTVQQPSEEADLDYWREQLADVPLLDLPTDRPRPAEKVAGSGELFHSAGGELPQRIAELARARRCTPFMVLLAAMQALLASETGQEDICVGSAVAGRTVVDLEPVVGLFANTVALRGDLSGDPTFAELLLRTRKAVIAALRRQNVPFSRVVDALNLPRIANRTQLFQVIFSMRPNSGGKDKEDLAGLQVEDFPHPHAKTLHDLVIDVWRLDEHELSVGFRYDDTLFDANRVAALAQRYEQLLTAVVDRPEAHLSELTSQTHPAG</sequence>
<evidence type="ECO:0000259" key="1">
    <source>
        <dbReference type="Pfam" id="PF00668"/>
    </source>
</evidence>
<protein>
    <recommendedName>
        <fullName evidence="1">Condensation domain-containing protein</fullName>
    </recommendedName>
</protein>
<dbReference type="EMBL" id="BONY01000117">
    <property type="protein sequence ID" value="GIH11039.1"/>
    <property type="molecule type" value="Genomic_DNA"/>
</dbReference>
<dbReference type="CDD" id="cd19531">
    <property type="entry name" value="LCL_NRPS-like"/>
    <property type="match status" value="1"/>
</dbReference>
<gene>
    <name evidence="2" type="ORF">Rhe02_91060</name>
</gene>
<organism evidence="2 3">
    <name type="scientific">Rhizocola hellebori</name>
    <dbReference type="NCBI Taxonomy" id="1392758"/>
    <lineage>
        <taxon>Bacteria</taxon>
        <taxon>Bacillati</taxon>
        <taxon>Actinomycetota</taxon>
        <taxon>Actinomycetes</taxon>
        <taxon>Micromonosporales</taxon>
        <taxon>Micromonosporaceae</taxon>
        <taxon>Rhizocola</taxon>
    </lineage>
</organism>
<dbReference type="Gene3D" id="3.30.559.10">
    <property type="entry name" value="Chloramphenicol acetyltransferase-like domain"/>
    <property type="match status" value="1"/>
</dbReference>
<dbReference type="AlphaFoldDB" id="A0A8J3QH60"/>
<dbReference type="Pfam" id="PF00668">
    <property type="entry name" value="Condensation"/>
    <property type="match status" value="1"/>
</dbReference>
<dbReference type="PANTHER" id="PTHR45398">
    <property type="match status" value="1"/>
</dbReference>
<comment type="caution">
    <text evidence="2">The sequence shown here is derived from an EMBL/GenBank/DDBJ whole genome shotgun (WGS) entry which is preliminary data.</text>
</comment>
<dbReference type="Gene3D" id="3.30.559.30">
    <property type="entry name" value="Nonribosomal peptide synthetase, condensation domain"/>
    <property type="match status" value="1"/>
</dbReference>
<accession>A0A8J3QH60</accession>
<dbReference type="RefSeq" id="WP_203914760.1">
    <property type="nucleotide sequence ID" value="NZ_BONY01000117.1"/>
</dbReference>
<keyword evidence="3" id="KW-1185">Reference proteome</keyword>